<dbReference type="PANTHER" id="PTHR38118:SF3">
    <property type="entry name" value="ANCHORED CELL WALL PROTEIN 11"/>
    <property type="match status" value="1"/>
</dbReference>
<reference evidence="4 5" key="1">
    <citation type="submission" date="2024-02" db="EMBL/GenBank/DDBJ databases">
        <title>De novo assembly and annotation of 12 fungi associated with fruit tree decline syndrome in Ontario, Canada.</title>
        <authorList>
            <person name="Sulman M."/>
            <person name="Ellouze W."/>
            <person name="Ilyukhin E."/>
        </authorList>
    </citation>
    <scope>NUCLEOTIDE SEQUENCE [LARGE SCALE GENOMIC DNA]</scope>
    <source>
        <strain evidence="4 5">M11/M66-122</strain>
    </source>
</reference>
<feature type="domain" description="DUF7707" evidence="3">
    <location>
        <begin position="31"/>
        <end position="127"/>
    </location>
</feature>
<gene>
    <name evidence="4" type="ORF">SLS62_008586</name>
</gene>
<sequence>MFRSAIAFTALTALSLVSAQANSNSSFVLPDPTSVNLGTRGTWCTAQQTACGDLCEQVKNENCDINTLDFSCVCSNGESPDFNQYTDTIPFFVCKQLFQDCIADHPDDATGQKNCTTTYDDNCPTDSPANGTKIDAQTSTSAAPSSTATAETTSAGSTEATSTSVGGAMPTNMPIQQIGNGVAAVAVGLFAYML</sequence>
<dbReference type="AlphaFoldDB" id="A0AAN9YN36"/>
<keyword evidence="5" id="KW-1185">Reference proteome</keyword>
<proteinExistence type="predicted"/>
<evidence type="ECO:0000256" key="1">
    <source>
        <dbReference type="SAM" id="MobiDB-lite"/>
    </source>
</evidence>
<dbReference type="Proteomes" id="UP001320420">
    <property type="component" value="Unassembled WGS sequence"/>
</dbReference>
<evidence type="ECO:0000256" key="2">
    <source>
        <dbReference type="SAM" id="SignalP"/>
    </source>
</evidence>
<accession>A0AAN9YN36</accession>
<evidence type="ECO:0000313" key="5">
    <source>
        <dbReference type="Proteomes" id="UP001320420"/>
    </source>
</evidence>
<dbReference type="InterPro" id="IPR056124">
    <property type="entry name" value="DUF7707"/>
</dbReference>
<organism evidence="4 5">
    <name type="scientific">Diatrype stigma</name>
    <dbReference type="NCBI Taxonomy" id="117547"/>
    <lineage>
        <taxon>Eukaryota</taxon>
        <taxon>Fungi</taxon>
        <taxon>Dikarya</taxon>
        <taxon>Ascomycota</taxon>
        <taxon>Pezizomycotina</taxon>
        <taxon>Sordariomycetes</taxon>
        <taxon>Xylariomycetidae</taxon>
        <taxon>Xylariales</taxon>
        <taxon>Diatrypaceae</taxon>
        <taxon>Diatrype</taxon>
    </lineage>
</organism>
<dbReference type="PANTHER" id="PTHR38118">
    <property type="entry name" value="ANCHORED CELL WALL PROTEIN 11-RELATED"/>
    <property type="match status" value="1"/>
</dbReference>
<comment type="caution">
    <text evidence="4">The sequence shown here is derived from an EMBL/GenBank/DDBJ whole genome shotgun (WGS) entry which is preliminary data.</text>
</comment>
<name>A0AAN9YN36_9PEZI</name>
<evidence type="ECO:0000313" key="4">
    <source>
        <dbReference type="EMBL" id="KAK7748430.1"/>
    </source>
</evidence>
<feature type="compositionally biased region" description="Low complexity" evidence="1">
    <location>
        <begin position="138"/>
        <end position="164"/>
    </location>
</feature>
<protein>
    <recommendedName>
        <fullName evidence="3">DUF7707 domain-containing protein</fullName>
    </recommendedName>
</protein>
<dbReference type="Pfam" id="PF24808">
    <property type="entry name" value="DUF7707"/>
    <property type="match status" value="1"/>
</dbReference>
<feature type="region of interest" description="Disordered" evidence="1">
    <location>
        <begin position="128"/>
        <end position="168"/>
    </location>
</feature>
<keyword evidence="2" id="KW-0732">Signal</keyword>
<feature type="signal peptide" evidence="2">
    <location>
        <begin position="1"/>
        <end position="19"/>
    </location>
</feature>
<feature type="chain" id="PRO_5042814189" description="DUF7707 domain-containing protein" evidence="2">
    <location>
        <begin position="20"/>
        <end position="194"/>
    </location>
</feature>
<dbReference type="EMBL" id="JAKJXP020000081">
    <property type="protein sequence ID" value="KAK7748430.1"/>
    <property type="molecule type" value="Genomic_DNA"/>
</dbReference>
<evidence type="ECO:0000259" key="3">
    <source>
        <dbReference type="Pfam" id="PF24808"/>
    </source>
</evidence>